<reference evidence="4" key="1">
    <citation type="submission" date="2021-02" db="EMBL/GenBank/DDBJ databases">
        <authorList>
            <person name="Nowell W R."/>
        </authorList>
    </citation>
    <scope>NUCLEOTIDE SEQUENCE</scope>
</reference>
<gene>
    <name evidence="4" type="ORF">UXM345_LOCUS27865</name>
</gene>
<dbReference type="InterPro" id="IPR006652">
    <property type="entry name" value="Kelch_1"/>
</dbReference>
<comment type="caution">
    <text evidence="4">The sequence shown here is derived from an EMBL/GenBank/DDBJ whole genome shotgun (WGS) entry which is preliminary data.</text>
</comment>
<evidence type="ECO:0000313" key="5">
    <source>
        <dbReference type="Proteomes" id="UP000663842"/>
    </source>
</evidence>
<dbReference type="InterPro" id="IPR015915">
    <property type="entry name" value="Kelch-typ_b-propeller"/>
</dbReference>
<dbReference type="AlphaFoldDB" id="A0A820B8P9"/>
<dbReference type="PANTHER" id="PTHR46344">
    <property type="entry name" value="OS02G0202900 PROTEIN"/>
    <property type="match status" value="1"/>
</dbReference>
<feature type="signal peptide" evidence="3">
    <location>
        <begin position="1"/>
        <end position="16"/>
    </location>
</feature>
<dbReference type="Gene3D" id="2.120.10.80">
    <property type="entry name" value="Kelch-type beta propeller"/>
    <property type="match status" value="1"/>
</dbReference>
<dbReference type="SMART" id="SM00612">
    <property type="entry name" value="Kelch"/>
    <property type="match status" value="6"/>
</dbReference>
<keyword evidence="2" id="KW-0677">Repeat</keyword>
<dbReference type="InterPro" id="IPR037293">
    <property type="entry name" value="Gal_Oxidase_central_sf"/>
</dbReference>
<dbReference type="Proteomes" id="UP000663842">
    <property type="component" value="Unassembled WGS sequence"/>
</dbReference>
<dbReference type="EMBL" id="CAJOBF010006170">
    <property type="protein sequence ID" value="CAF4198478.1"/>
    <property type="molecule type" value="Genomic_DNA"/>
</dbReference>
<proteinExistence type="predicted"/>
<keyword evidence="3" id="KW-0732">Signal</keyword>
<keyword evidence="1" id="KW-0880">Kelch repeat</keyword>
<evidence type="ECO:0000313" key="4">
    <source>
        <dbReference type="EMBL" id="CAF4198478.1"/>
    </source>
</evidence>
<organism evidence="4 5">
    <name type="scientific">Rotaria magnacalcarata</name>
    <dbReference type="NCBI Taxonomy" id="392030"/>
    <lineage>
        <taxon>Eukaryota</taxon>
        <taxon>Metazoa</taxon>
        <taxon>Spiralia</taxon>
        <taxon>Gnathifera</taxon>
        <taxon>Rotifera</taxon>
        <taxon>Eurotatoria</taxon>
        <taxon>Bdelloidea</taxon>
        <taxon>Philodinida</taxon>
        <taxon>Philodinidae</taxon>
        <taxon>Rotaria</taxon>
    </lineage>
</organism>
<accession>A0A820B8P9</accession>
<dbReference type="Pfam" id="PF01344">
    <property type="entry name" value="Kelch_1"/>
    <property type="match status" value="4"/>
</dbReference>
<protein>
    <submittedName>
        <fullName evidence="4">Uncharacterized protein</fullName>
    </submittedName>
</protein>
<dbReference type="PANTHER" id="PTHR46344:SF27">
    <property type="entry name" value="KELCH REPEAT SUPERFAMILY PROTEIN"/>
    <property type="match status" value="1"/>
</dbReference>
<evidence type="ECO:0000256" key="1">
    <source>
        <dbReference type="ARBA" id="ARBA00022441"/>
    </source>
</evidence>
<evidence type="ECO:0000256" key="3">
    <source>
        <dbReference type="SAM" id="SignalP"/>
    </source>
</evidence>
<sequence>MLIISFLIVSVIRIQGQTTQVPTYSCRETNHEAIFTLSQSFHSGWNLRSECSLPICGVVSSSADCRSSSTPCFSYRTVTNETFCAPAILCSLLKPCNNSAYTCSSDRSVCIITSCCVPQAVCLPLPLTDFCILAWSNTGNMTNIRYGHTSSVLKNGKVLVTGGYGINASLNSTELYDPSNGIWKTSSSMRNARVWHTESVLNDGNVLITGGINNNNTYLNTAELYDPIRGTWAMTANLNNRRFLHTASILFDGNVLVCGGSDIYSNRAEIYDPLLRIWTATGNMNDAREYHTASVLLDGKVLVTGGRGIYSSMPQINQYYSPVATPIGVDTPNNQSASNLLNSEGTVSSLYSNGIGQNSSELYDPSTGIWTLTGSMNTSRYAHSASVLANGKVLIAGGIYNDTLLNSAELYDPSTRIWTTTGSMHYERYDHKASVLKNGKILVTGGGIDKELYTAELYDPLTGTWTLTGNMNSARIWHSVSVLNDGRVLVAGGSNNTITHNTAELY</sequence>
<name>A0A820B8P9_9BILA</name>
<dbReference type="Gene3D" id="2.130.10.80">
    <property type="entry name" value="Galactose oxidase/kelch, beta-propeller"/>
    <property type="match status" value="2"/>
</dbReference>
<feature type="chain" id="PRO_5032751855" evidence="3">
    <location>
        <begin position="17"/>
        <end position="506"/>
    </location>
</feature>
<evidence type="ECO:0000256" key="2">
    <source>
        <dbReference type="ARBA" id="ARBA00022737"/>
    </source>
</evidence>
<dbReference type="SUPFAM" id="SSF117281">
    <property type="entry name" value="Kelch motif"/>
    <property type="match status" value="2"/>
</dbReference>